<protein>
    <submittedName>
        <fullName evidence="2">Protein of uncharacterized function (DUF3757)</fullName>
    </submittedName>
</protein>
<dbReference type="Proteomes" id="UP000254040">
    <property type="component" value="Unassembled WGS sequence"/>
</dbReference>
<accession>A0A378K1C4</accession>
<evidence type="ECO:0000313" key="1">
    <source>
        <dbReference type="EMBL" id="KTD30769.1"/>
    </source>
</evidence>
<dbReference type="OrthoDB" id="5637761at2"/>
<dbReference type="EMBL" id="LNYN01000042">
    <property type="protein sequence ID" value="KTD30769.1"/>
    <property type="molecule type" value="Genomic_DNA"/>
</dbReference>
<name>A0A378K1C4_9GAMM</name>
<dbReference type="Proteomes" id="UP000054985">
    <property type="component" value="Unassembled WGS sequence"/>
</dbReference>
<proteinExistence type="predicted"/>
<dbReference type="InterPro" id="IPR022231">
    <property type="entry name" value="DUF3757"/>
</dbReference>
<evidence type="ECO:0000313" key="2">
    <source>
        <dbReference type="EMBL" id="STX63408.1"/>
    </source>
</evidence>
<sequence>MNKSSSFVLGITLFTFSVAGYSTHCPDPNTTSLKWGVPPSPWVENPFSLNRPQGDENTRFVKANILVARYGQGVTCTYRNSVGDYSIWWQVLTKIPARSDNSWIDTLGGYVCTEGLTQCQFYVADTSER</sequence>
<evidence type="ECO:0000313" key="3">
    <source>
        <dbReference type="Proteomes" id="UP000054985"/>
    </source>
</evidence>
<gene>
    <name evidence="1" type="ORF">Lmor_2876</name>
    <name evidence="2" type="ORF">NCTC12239_02352</name>
</gene>
<reference evidence="2 4" key="2">
    <citation type="submission" date="2018-06" db="EMBL/GenBank/DDBJ databases">
        <authorList>
            <consortium name="Pathogen Informatics"/>
            <person name="Doyle S."/>
        </authorList>
    </citation>
    <scope>NUCLEOTIDE SEQUENCE [LARGE SCALE GENOMIC DNA]</scope>
    <source>
        <strain evidence="2 4">NCTC12239</strain>
    </source>
</reference>
<organism evidence="2 4">
    <name type="scientific">Legionella moravica</name>
    <dbReference type="NCBI Taxonomy" id="39962"/>
    <lineage>
        <taxon>Bacteria</taxon>
        <taxon>Pseudomonadati</taxon>
        <taxon>Pseudomonadota</taxon>
        <taxon>Gammaproteobacteria</taxon>
        <taxon>Legionellales</taxon>
        <taxon>Legionellaceae</taxon>
        <taxon>Legionella</taxon>
    </lineage>
</organism>
<dbReference type="RefSeq" id="WP_028385093.1">
    <property type="nucleotide sequence ID" value="NZ_CAAAJG010000008.1"/>
</dbReference>
<keyword evidence="3" id="KW-1185">Reference proteome</keyword>
<dbReference type="EMBL" id="UGOG01000001">
    <property type="protein sequence ID" value="STX63408.1"/>
    <property type="molecule type" value="Genomic_DNA"/>
</dbReference>
<reference evidence="1 3" key="1">
    <citation type="submission" date="2015-11" db="EMBL/GenBank/DDBJ databases">
        <title>Genomic analysis of 38 Legionella species identifies large and diverse effector repertoires.</title>
        <authorList>
            <person name="Burstein D."/>
            <person name="Amaro F."/>
            <person name="Zusman T."/>
            <person name="Lifshitz Z."/>
            <person name="Cohen O."/>
            <person name="Gilbert J.A."/>
            <person name="Pupko T."/>
            <person name="Shuman H.A."/>
            <person name="Segal G."/>
        </authorList>
    </citation>
    <scope>NUCLEOTIDE SEQUENCE [LARGE SCALE GENOMIC DNA]</scope>
    <source>
        <strain evidence="1 3">ATCC 43877</strain>
    </source>
</reference>
<evidence type="ECO:0000313" key="4">
    <source>
        <dbReference type="Proteomes" id="UP000254040"/>
    </source>
</evidence>
<dbReference type="AlphaFoldDB" id="A0A378K1C4"/>
<dbReference type="Pfam" id="PF12582">
    <property type="entry name" value="DUF3757"/>
    <property type="match status" value="1"/>
</dbReference>
<dbReference type="STRING" id="39962.Lmor_2876"/>